<dbReference type="GO" id="GO:0005524">
    <property type="term" value="F:ATP binding"/>
    <property type="evidence" value="ECO:0007669"/>
    <property type="project" value="InterPro"/>
</dbReference>
<dbReference type="RefSeq" id="WP_211118585.1">
    <property type="nucleotide sequence ID" value="NZ_CP019943.1"/>
</dbReference>
<dbReference type="CDD" id="cd00320">
    <property type="entry name" value="cpn10"/>
    <property type="match status" value="1"/>
</dbReference>
<gene>
    <name evidence="4" type="ORF">BW244_0064</name>
</gene>
<comment type="similarity">
    <text evidence="1 3">Belongs to the GroES chaperonin family.</text>
</comment>
<dbReference type="PRINTS" id="PR00297">
    <property type="entry name" value="CHAPERONIN10"/>
</dbReference>
<keyword evidence="4" id="KW-0346">Stress response</keyword>
<dbReference type="EMBL" id="CP019943">
    <property type="protein sequence ID" value="AQU89482.1"/>
    <property type="molecule type" value="Genomic_DNA"/>
</dbReference>
<dbReference type="Gene3D" id="2.30.33.40">
    <property type="entry name" value="GroES chaperonin"/>
    <property type="match status" value="1"/>
</dbReference>
<dbReference type="InterPro" id="IPR037124">
    <property type="entry name" value="Chaperonin_GroES_sf"/>
</dbReference>
<evidence type="ECO:0000313" key="4">
    <source>
        <dbReference type="EMBL" id="AQU89482.1"/>
    </source>
</evidence>
<protein>
    <recommendedName>
        <fullName evidence="3">10 kDa chaperonin</fullName>
    </recommendedName>
</protein>
<proteinExistence type="inferred from homology"/>
<comment type="function">
    <text evidence="3">Together with the chaperonin GroEL, plays an essential role in assisting protein folding. The GroEL-GroES system forms a nano-cage that allows encapsulation of the non-native substrate proteins and provides a physical environment optimized to promote and accelerate protein folding. GroES binds to the apical surface of the GroEL ring, thereby capping the opening of the GroEL channel.</text>
</comment>
<evidence type="ECO:0000256" key="1">
    <source>
        <dbReference type="ARBA" id="ARBA00006975"/>
    </source>
</evidence>
<organism evidence="4 5">
    <name type="scientific">Carsonella ruddii</name>
    <dbReference type="NCBI Taxonomy" id="114186"/>
    <lineage>
        <taxon>Bacteria</taxon>
        <taxon>Pseudomonadati</taxon>
        <taxon>Pseudomonadota</taxon>
        <taxon>Gammaproteobacteria</taxon>
        <taxon>Oceanospirillales</taxon>
        <taxon>Halomonadaceae</taxon>
        <taxon>Zymobacter group</taxon>
        <taxon>Candidatus Carsonella</taxon>
    </lineage>
</organism>
<dbReference type="InterPro" id="IPR020818">
    <property type="entry name" value="Chaperonin_GroES"/>
</dbReference>
<reference evidence="4 5" key="1">
    <citation type="submission" date="2017-02" db="EMBL/GenBank/DDBJ databases">
        <title>Complete Genome of Candidatus Carsonella ruddii strain BC, a Nutritional Endosymbiont of Bactericera cockerelli.</title>
        <authorList>
            <person name="Riley A.B."/>
            <person name="Kim D.H."/>
            <person name="Hansen A.K."/>
        </authorList>
    </citation>
    <scope>NUCLEOTIDE SEQUENCE [LARGE SCALE GENOMIC DNA]</scope>
    <source>
        <strain evidence="4 5">BC</strain>
    </source>
</reference>
<accession>A0A1U9RRF4</accession>
<evidence type="ECO:0000256" key="3">
    <source>
        <dbReference type="RuleBase" id="RU000535"/>
    </source>
</evidence>
<sequence length="94" mass="10949">MNFLPLYDKIVVIKLDEDNKIGNIYIPKNENNILKGKIFKIGCGKLLENGEIKPLIVNIGDIIIFKDNYNIEKYKVNNTEYFFLKEIDIISIIK</sequence>
<comment type="subunit">
    <text evidence="3">Heptamer of 7 subunits arranged in a ring.</text>
</comment>
<name>A0A1U9RRF4_CARRU</name>
<dbReference type="Proteomes" id="UP000189666">
    <property type="component" value="Chromosome"/>
</dbReference>
<keyword evidence="2 3" id="KW-0143">Chaperone</keyword>
<dbReference type="GO" id="GO:0044183">
    <property type="term" value="F:protein folding chaperone"/>
    <property type="evidence" value="ECO:0007669"/>
    <property type="project" value="InterPro"/>
</dbReference>
<dbReference type="InterPro" id="IPR011032">
    <property type="entry name" value="GroES-like_sf"/>
</dbReference>
<dbReference type="SMART" id="SM00883">
    <property type="entry name" value="Cpn10"/>
    <property type="match status" value="1"/>
</dbReference>
<evidence type="ECO:0000256" key="2">
    <source>
        <dbReference type="ARBA" id="ARBA00023186"/>
    </source>
</evidence>
<dbReference type="AlphaFoldDB" id="A0A1U9RRF4"/>
<dbReference type="SUPFAM" id="SSF50129">
    <property type="entry name" value="GroES-like"/>
    <property type="match status" value="1"/>
</dbReference>
<dbReference type="Pfam" id="PF00166">
    <property type="entry name" value="Cpn10"/>
    <property type="match status" value="1"/>
</dbReference>
<evidence type="ECO:0000313" key="5">
    <source>
        <dbReference type="Proteomes" id="UP000189666"/>
    </source>
</evidence>